<evidence type="ECO:0000313" key="1">
    <source>
        <dbReference type="Ensembl" id="ENSPEMP00000029766.1"/>
    </source>
</evidence>
<name>A0A8C8UA40_PERMB</name>
<protein>
    <submittedName>
        <fullName evidence="1">Uncharacterized protein</fullName>
    </submittedName>
</protein>
<organism evidence="1 2">
    <name type="scientific">Peromyscus maniculatus bairdii</name>
    <name type="common">Prairie deer mouse</name>
    <dbReference type="NCBI Taxonomy" id="230844"/>
    <lineage>
        <taxon>Eukaryota</taxon>
        <taxon>Metazoa</taxon>
        <taxon>Chordata</taxon>
        <taxon>Craniata</taxon>
        <taxon>Vertebrata</taxon>
        <taxon>Euteleostomi</taxon>
        <taxon>Mammalia</taxon>
        <taxon>Eutheria</taxon>
        <taxon>Euarchontoglires</taxon>
        <taxon>Glires</taxon>
        <taxon>Rodentia</taxon>
        <taxon>Myomorpha</taxon>
        <taxon>Muroidea</taxon>
        <taxon>Cricetidae</taxon>
        <taxon>Neotominae</taxon>
        <taxon>Peromyscus</taxon>
    </lineage>
</organism>
<dbReference type="Proteomes" id="UP000694547">
    <property type="component" value="Chromosome 21"/>
</dbReference>
<reference evidence="1" key="2">
    <citation type="submission" date="2025-08" db="UniProtKB">
        <authorList>
            <consortium name="Ensembl"/>
        </authorList>
    </citation>
    <scope>IDENTIFICATION</scope>
</reference>
<proteinExistence type="predicted"/>
<dbReference type="Ensembl" id="ENSPEMT00000036734.1">
    <property type="protein sequence ID" value="ENSPEMP00000029766.1"/>
    <property type="gene ID" value="ENSPEMG00000030538.1"/>
</dbReference>
<accession>A0A8C8UA40</accession>
<dbReference type="AlphaFoldDB" id="A0A8C8UA40"/>
<evidence type="ECO:0000313" key="2">
    <source>
        <dbReference type="Proteomes" id="UP000694547"/>
    </source>
</evidence>
<reference evidence="1" key="3">
    <citation type="submission" date="2025-09" db="UniProtKB">
        <authorList>
            <consortium name="Ensembl"/>
        </authorList>
    </citation>
    <scope>IDENTIFICATION</scope>
</reference>
<sequence length="134" mass="15302">MITVPPPESLLPSRCGDTNLQYAQLLCTWAQCILDERLQRKVLVSEDTQGMDTQGRIHFTQQRHNCGPRLLDTIPATSLRKAIKINVVFKNWSSLLLFRVSKKNHIAALHSSDAPARETRQRIYARSLLPYDSM</sequence>
<keyword evidence="2" id="KW-1185">Reference proteome</keyword>
<reference evidence="1 2" key="1">
    <citation type="submission" date="2018-10" db="EMBL/GenBank/DDBJ databases">
        <title>Improved assembly of the deer mouse Peromyscus maniculatus genome.</title>
        <authorList>
            <person name="Lassance J.-M."/>
            <person name="Hoekstra H.E."/>
        </authorList>
    </citation>
    <scope>NUCLEOTIDE SEQUENCE [LARGE SCALE GENOMIC DNA]</scope>
</reference>